<name>A0A3R9JID9_STRMT</name>
<reference evidence="1 2" key="1">
    <citation type="submission" date="2018-11" db="EMBL/GenBank/DDBJ databases">
        <title>Species Designations Belie Phenotypic and Genotypic Heterogeneity in Oral Streptococci.</title>
        <authorList>
            <person name="Velsko I."/>
        </authorList>
    </citation>
    <scope>NUCLEOTIDE SEQUENCE [LARGE SCALE GENOMIC DNA]</scope>
    <source>
        <strain evidence="1 2">BCA12</strain>
    </source>
</reference>
<dbReference type="EMBL" id="RJNR01000021">
    <property type="protein sequence ID" value="RSI78695.1"/>
    <property type="molecule type" value="Genomic_DNA"/>
</dbReference>
<dbReference type="AlphaFoldDB" id="A0A3R9JID9"/>
<accession>A0A3R9JID9</accession>
<evidence type="ECO:0000313" key="1">
    <source>
        <dbReference type="EMBL" id="RSI78695.1"/>
    </source>
</evidence>
<organism evidence="1 2">
    <name type="scientific">Streptococcus mitis</name>
    <dbReference type="NCBI Taxonomy" id="28037"/>
    <lineage>
        <taxon>Bacteria</taxon>
        <taxon>Bacillati</taxon>
        <taxon>Bacillota</taxon>
        <taxon>Bacilli</taxon>
        <taxon>Lactobacillales</taxon>
        <taxon>Streptococcaceae</taxon>
        <taxon>Streptococcus</taxon>
        <taxon>Streptococcus mitis group</taxon>
    </lineage>
</organism>
<dbReference type="Proteomes" id="UP000277742">
    <property type="component" value="Unassembled WGS sequence"/>
</dbReference>
<sequence>MTYPLVGSCGSTGLSGCPFPSFGVIPGTYGNTGLSVPGFVGSSGLFGYLIGFVGCPGIFGTHDPSGLYVTTSLISSESPVTFTTATLALSAKYPLTTGDLTSAKSCAGVQSPYVTSPVTKFTFASRVNLASCVTVFGVPSSFNTGVPSSYT</sequence>
<protein>
    <submittedName>
        <fullName evidence="1">Uncharacterized protein</fullName>
    </submittedName>
</protein>
<gene>
    <name evidence="1" type="ORF">D8855_09265</name>
</gene>
<comment type="caution">
    <text evidence="1">The sequence shown here is derived from an EMBL/GenBank/DDBJ whole genome shotgun (WGS) entry which is preliminary data.</text>
</comment>
<proteinExistence type="predicted"/>
<evidence type="ECO:0000313" key="2">
    <source>
        <dbReference type="Proteomes" id="UP000277742"/>
    </source>
</evidence>